<dbReference type="Proteomes" id="UP001152049">
    <property type="component" value="Unassembled WGS sequence"/>
</dbReference>
<accession>A0A9W8VBM3</accession>
<evidence type="ECO:0000256" key="3">
    <source>
        <dbReference type="ARBA" id="ARBA00023002"/>
    </source>
</evidence>
<dbReference type="PANTHER" id="PTHR42748">
    <property type="entry name" value="NITROGEN METABOLITE REPRESSION PROTEIN NMRA FAMILY MEMBER"/>
    <property type="match status" value="1"/>
</dbReference>
<name>A0A9W8VBM3_9HYPO</name>
<dbReference type="InterPro" id="IPR036291">
    <property type="entry name" value="NAD(P)-bd_dom_sf"/>
</dbReference>
<dbReference type="InterPro" id="IPR008030">
    <property type="entry name" value="NmrA-like"/>
</dbReference>
<gene>
    <name evidence="5" type="ORF">NW762_012139</name>
</gene>
<organism evidence="5 6">
    <name type="scientific">Fusarium torreyae</name>
    <dbReference type="NCBI Taxonomy" id="1237075"/>
    <lineage>
        <taxon>Eukaryota</taxon>
        <taxon>Fungi</taxon>
        <taxon>Dikarya</taxon>
        <taxon>Ascomycota</taxon>
        <taxon>Pezizomycotina</taxon>
        <taxon>Sordariomycetes</taxon>
        <taxon>Hypocreomycetidae</taxon>
        <taxon>Hypocreales</taxon>
        <taxon>Nectriaceae</taxon>
        <taxon>Fusarium</taxon>
    </lineage>
</organism>
<dbReference type="Gene3D" id="3.40.50.720">
    <property type="entry name" value="NAD(P)-binding Rossmann-like Domain"/>
    <property type="match status" value="1"/>
</dbReference>
<dbReference type="PANTHER" id="PTHR42748:SF30">
    <property type="entry name" value="NMRA-LIKE DOMAIN-CONTAINING PROTEIN"/>
    <property type="match status" value="1"/>
</dbReference>
<dbReference type="InterPro" id="IPR051164">
    <property type="entry name" value="NmrA-like_oxidored"/>
</dbReference>
<dbReference type="EMBL" id="JAOQAZ010000032">
    <property type="protein sequence ID" value="KAJ4249797.1"/>
    <property type="molecule type" value="Genomic_DNA"/>
</dbReference>
<dbReference type="OrthoDB" id="300709at2759"/>
<evidence type="ECO:0000313" key="6">
    <source>
        <dbReference type="Proteomes" id="UP001152049"/>
    </source>
</evidence>
<dbReference type="GO" id="GO:0005634">
    <property type="term" value="C:nucleus"/>
    <property type="evidence" value="ECO:0007669"/>
    <property type="project" value="TreeGrafter"/>
</dbReference>
<keyword evidence="3" id="KW-0560">Oxidoreductase</keyword>
<comment type="similarity">
    <text evidence="1">Belongs to the NmrA-type oxidoreductase family.</text>
</comment>
<sequence length="308" mass="34502">MPKLLTIFGVTGQQGHALARYILDTRPLRSTFTLRGVTRDVSKPAAVALKDEGVDIVEADMNTRPTLDKAVADSDVVFAMTNFWDRCSAEVDIAQGKAIADAAVDAGVSQIIWSSLPSVSKMSEDEKVRVEHFETKAQVEEYIRTLDIKSTFFMPGWFMQNHVSILKPTKVDDGTYVFSMPWTPDTELPLIDIRDTGKYLAPALLDPDFYHGKRLTCATAFYTLSDMVDTWTRITGTTVKLCVPQNVDDHAVLSQPPKHEGVNATAHIMQYGYFGPTGKDDLMWTISQLAEQLTSWEDFVRKQEPRFV</sequence>
<dbReference type="Pfam" id="PF05368">
    <property type="entry name" value="NmrA"/>
    <property type="match status" value="1"/>
</dbReference>
<dbReference type="CDD" id="cd05251">
    <property type="entry name" value="NmrA_like_SDR_a"/>
    <property type="match status" value="1"/>
</dbReference>
<reference evidence="5" key="1">
    <citation type="submission" date="2022-09" db="EMBL/GenBank/DDBJ databases">
        <title>Fusarium specimens isolated from Avocado Roots.</title>
        <authorList>
            <person name="Stajich J."/>
            <person name="Roper C."/>
            <person name="Heimlech-Rivalta G."/>
        </authorList>
    </citation>
    <scope>NUCLEOTIDE SEQUENCE</scope>
    <source>
        <strain evidence="5">CF00136</strain>
    </source>
</reference>
<comment type="caution">
    <text evidence="5">The sequence shown here is derived from an EMBL/GenBank/DDBJ whole genome shotgun (WGS) entry which is preliminary data.</text>
</comment>
<keyword evidence="6" id="KW-1185">Reference proteome</keyword>
<dbReference type="GO" id="GO:0016491">
    <property type="term" value="F:oxidoreductase activity"/>
    <property type="evidence" value="ECO:0007669"/>
    <property type="project" value="UniProtKB-KW"/>
</dbReference>
<evidence type="ECO:0000256" key="2">
    <source>
        <dbReference type="ARBA" id="ARBA00022857"/>
    </source>
</evidence>
<evidence type="ECO:0000259" key="4">
    <source>
        <dbReference type="Pfam" id="PF05368"/>
    </source>
</evidence>
<feature type="domain" description="NmrA-like" evidence="4">
    <location>
        <begin position="3"/>
        <end position="299"/>
    </location>
</feature>
<dbReference type="Gene3D" id="3.90.25.10">
    <property type="entry name" value="UDP-galactose 4-epimerase, domain 1"/>
    <property type="match status" value="1"/>
</dbReference>
<evidence type="ECO:0000313" key="5">
    <source>
        <dbReference type="EMBL" id="KAJ4249797.1"/>
    </source>
</evidence>
<keyword evidence="2" id="KW-0521">NADP</keyword>
<protein>
    <recommendedName>
        <fullName evidence="4">NmrA-like domain-containing protein</fullName>
    </recommendedName>
</protein>
<evidence type="ECO:0000256" key="1">
    <source>
        <dbReference type="ARBA" id="ARBA00006328"/>
    </source>
</evidence>
<dbReference type="SUPFAM" id="SSF51735">
    <property type="entry name" value="NAD(P)-binding Rossmann-fold domains"/>
    <property type="match status" value="1"/>
</dbReference>
<dbReference type="AlphaFoldDB" id="A0A9W8VBM3"/>
<proteinExistence type="inferred from homology"/>